<reference evidence="1 2" key="1">
    <citation type="journal article" date="2013" name="Nature">
        <title>The genomes of four tapeworm species reveal adaptations to parasitism.</title>
        <authorList>
            <person name="Tsai I.J."/>
            <person name="Zarowiecki M."/>
            <person name="Holroyd N."/>
            <person name="Garciarrubio A."/>
            <person name="Sanchez-Flores A."/>
            <person name="Brooks K.L."/>
            <person name="Tracey A."/>
            <person name="Bobes R.J."/>
            <person name="Fragoso G."/>
            <person name="Sciutto E."/>
            <person name="Aslett M."/>
            <person name="Beasley H."/>
            <person name="Bennett H.M."/>
            <person name="Cai J."/>
            <person name="Camicia F."/>
            <person name="Clark R."/>
            <person name="Cucher M."/>
            <person name="De Silva N."/>
            <person name="Day T.A."/>
            <person name="Deplazes P."/>
            <person name="Estrada K."/>
            <person name="Fernandez C."/>
            <person name="Holland P.W."/>
            <person name="Hou J."/>
            <person name="Hu S."/>
            <person name="Huckvale T."/>
            <person name="Hung S.S."/>
            <person name="Kamenetzky L."/>
            <person name="Keane J.A."/>
            <person name="Kiss F."/>
            <person name="Koziol U."/>
            <person name="Lambert O."/>
            <person name="Liu K."/>
            <person name="Luo X."/>
            <person name="Luo Y."/>
            <person name="Macchiaroli N."/>
            <person name="Nichol S."/>
            <person name="Paps J."/>
            <person name="Parkinson J."/>
            <person name="Pouchkina-Stantcheva N."/>
            <person name="Riddiford N."/>
            <person name="Rosenzvit M."/>
            <person name="Salinas G."/>
            <person name="Wasmuth J.D."/>
            <person name="Zamanian M."/>
            <person name="Zheng Y."/>
            <person name="Cai X."/>
            <person name="Soberon X."/>
            <person name="Olson P.D."/>
            <person name="Laclette J.P."/>
            <person name="Brehm K."/>
            <person name="Berriman M."/>
            <person name="Garciarrubio A."/>
            <person name="Bobes R.J."/>
            <person name="Fragoso G."/>
            <person name="Sanchez-Flores A."/>
            <person name="Estrada K."/>
            <person name="Cevallos M.A."/>
            <person name="Morett E."/>
            <person name="Gonzalez V."/>
            <person name="Portillo T."/>
            <person name="Ochoa-Leyva A."/>
            <person name="Jose M.V."/>
            <person name="Sciutto E."/>
            <person name="Landa A."/>
            <person name="Jimenez L."/>
            <person name="Valdes V."/>
            <person name="Carrero J.C."/>
            <person name="Larralde C."/>
            <person name="Morales-Montor J."/>
            <person name="Limon-Lason J."/>
            <person name="Soberon X."/>
            <person name="Laclette J.P."/>
        </authorList>
    </citation>
    <scope>NUCLEOTIDE SEQUENCE [LARGE SCALE GENOMIC DNA]</scope>
</reference>
<reference evidence="1" key="2">
    <citation type="submission" date="2014-06" db="EMBL/GenBank/DDBJ databases">
        <authorList>
            <person name="Aslett M."/>
        </authorList>
    </citation>
    <scope>NUCLEOTIDE SEQUENCE</scope>
</reference>
<dbReference type="EMBL" id="LK028579">
    <property type="protein sequence ID" value="CDS19740.1"/>
    <property type="molecule type" value="Genomic_DNA"/>
</dbReference>
<name>A0A068WJ17_ECHGR</name>
<proteinExistence type="predicted"/>
<evidence type="ECO:0000313" key="1">
    <source>
        <dbReference type="EMBL" id="CDS19740.1"/>
    </source>
</evidence>
<gene>
    <name evidence="1" type="ORF">EgrG_000507200</name>
</gene>
<evidence type="ECO:0000313" key="3">
    <source>
        <dbReference type="WBParaSite" id="EgrG_000507200"/>
    </source>
</evidence>
<sequence>MCNTTRTRGSDDEVNGCTTVIISPQHHSHLSQELEEV</sequence>
<reference evidence="3" key="3">
    <citation type="submission" date="2020-10" db="UniProtKB">
        <authorList>
            <consortium name="WormBaseParasite"/>
        </authorList>
    </citation>
    <scope>IDENTIFICATION</scope>
</reference>
<protein>
    <submittedName>
        <fullName evidence="1 3">Uncharacterized protein</fullName>
    </submittedName>
</protein>
<organism evidence="1">
    <name type="scientific">Echinococcus granulosus</name>
    <name type="common">Hydatid tapeworm</name>
    <dbReference type="NCBI Taxonomy" id="6210"/>
    <lineage>
        <taxon>Eukaryota</taxon>
        <taxon>Metazoa</taxon>
        <taxon>Spiralia</taxon>
        <taxon>Lophotrochozoa</taxon>
        <taxon>Platyhelminthes</taxon>
        <taxon>Cestoda</taxon>
        <taxon>Eucestoda</taxon>
        <taxon>Cyclophyllidea</taxon>
        <taxon>Taeniidae</taxon>
        <taxon>Echinococcus</taxon>
        <taxon>Echinococcus granulosus group</taxon>
    </lineage>
</organism>
<dbReference type="Proteomes" id="UP000492820">
    <property type="component" value="Unassembled WGS sequence"/>
</dbReference>
<accession>A0A068WJ17</accession>
<evidence type="ECO:0000313" key="2">
    <source>
        <dbReference type="Proteomes" id="UP000492820"/>
    </source>
</evidence>
<dbReference type="AlphaFoldDB" id="A0A068WJ17"/>
<dbReference type="WBParaSite" id="EgrG_000507200">
    <property type="protein sequence ID" value="EgrG_000507200"/>
    <property type="gene ID" value="EgrG_000507200"/>
</dbReference>